<keyword evidence="5 10" id="KW-0552">Olfaction</keyword>
<name>A0A0E3Y6Z4_9SCAR</name>
<dbReference type="AlphaFoldDB" id="A0A0E3Y6Z4"/>
<keyword evidence="4 10" id="KW-0812">Transmembrane</keyword>
<feature type="transmembrane region" description="Helical" evidence="10">
    <location>
        <begin position="70"/>
        <end position="88"/>
    </location>
</feature>
<gene>
    <name evidence="11" type="primary">OR29</name>
</gene>
<keyword evidence="6 10" id="KW-1133">Transmembrane helix</keyword>
<keyword evidence="2" id="KW-1003">Cell membrane</keyword>
<evidence type="ECO:0000256" key="2">
    <source>
        <dbReference type="ARBA" id="ARBA00022475"/>
    </source>
</evidence>
<evidence type="ECO:0000256" key="6">
    <source>
        <dbReference type="ARBA" id="ARBA00022989"/>
    </source>
</evidence>
<evidence type="ECO:0000256" key="1">
    <source>
        <dbReference type="ARBA" id="ARBA00004651"/>
    </source>
</evidence>
<sequence>MSFTVETLQKEDLIHVISFGTRILWVCGLYHCKHLKKHFAYNFARILVIALSLPFPCLIITGLVVSHSDLSGFLELGMFFLGSSWISIETTAQIYSLRQVAEIEEMLESDYDYFKPKTELQCQFILAKRRRLVLITQIVWFCVYSFMIIFVLCPLVTNASLVIPMWIPFGNKEFSAYLYQSFYLLILCGIYTLLHNTFLGPILMATAQFQILKDNLIHATDRSEDEDGFAQEKRIQERLKRCVKQHNAILKLVSTVQGMLAPVFLGNISFTILGICFTVLQIILATDSGNFILLTSYLGILILQMFLTCWVGNDLISETSDITQACYLSEWYNCTPSTKKMFLIIMSNTQQPISLQSIIFPVSFGTFVMILRSSYSYYTVFSQVYD</sequence>
<evidence type="ECO:0000256" key="8">
    <source>
        <dbReference type="ARBA" id="ARBA00023170"/>
    </source>
</evidence>
<keyword evidence="7 10" id="KW-0472">Membrane</keyword>
<feature type="transmembrane region" description="Helical" evidence="10">
    <location>
        <begin position="138"/>
        <end position="157"/>
    </location>
</feature>
<dbReference type="Pfam" id="PF02949">
    <property type="entry name" value="7tm_6"/>
    <property type="match status" value="1"/>
</dbReference>
<dbReference type="PANTHER" id="PTHR21137">
    <property type="entry name" value="ODORANT RECEPTOR"/>
    <property type="match status" value="1"/>
</dbReference>
<evidence type="ECO:0000313" key="11">
    <source>
        <dbReference type="EMBL" id="AKC58564.1"/>
    </source>
</evidence>
<keyword evidence="9 10" id="KW-0807">Transducer</keyword>
<keyword evidence="3 10" id="KW-0716">Sensory transduction</keyword>
<dbReference type="GO" id="GO:0005549">
    <property type="term" value="F:odorant binding"/>
    <property type="evidence" value="ECO:0007669"/>
    <property type="project" value="InterPro"/>
</dbReference>
<feature type="transmembrane region" description="Helical" evidence="10">
    <location>
        <begin position="291"/>
        <end position="311"/>
    </location>
</feature>
<dbReference type="GO" id="GO:0007165">
    <property type="term" value="P:signal transduction"/>
    <property type="evidence" value="ECO:0007669"/>
    <property type="project" value="UniProtKB-KW"/>
</dbReference>
<evidence type="ECO:0000256" key="3">
    <source>
        <dbReference type="ARBA" id="ARBA00022606"/>
    </source>
</evidence>
<reference evidence="11" key="1">
    <citation type="journal article" date="2015" name="PLoS ONE">
        <title>Chemosensory Gene Families in Adult Antennae of Anomala corpulenta Motschulsky (Coleoptera: Scarabaeidae: Rutelinae).</title>
        <authorList>
            <person name="Li X."/>
            <person name="Ju Q."/>
            <person name="Jie W."/>
            <person name="Li F."/>
            <person name="Jiang X."/>
            <person name="Hu J."/>
            <person name="Qu M."/>
        </authorList>
    </citation>
    <scope>NUCLEOTIDE SEQUENCE</scope>
</reference>
<feature type="transmembrane region" description="Helical" evidence="10">
    <location>
        <begin position="260"/>
        <end position="285"/>
    </location>
</feature>
<evidence type="ECO:0000256" key="9">
    <source>
        <dbReference type="ARBA" id="ARBA00023224"/>
    </source>
</evidence>
<feature type="transmembrane region" description="Helical" evidence="10">
    <location>
        <begin position="43"/>
        <end position="64"/>
    </location>
</feature>
<evidence type="ECO:0000256" key="4">
    <source>
        <dbReference type="ARBA" id="ARBA00022692"/>
    </source>
</evidence>
<keyword evidence="8 10" id="KW-0675">Receptor</keyword>
<dbReference type="EMBL" id="KM251683">
    <property type="protein sequence ID" value="AKC58564.1"/>
    <property type="molecule type" value="mRNA"/>
</dbReference>
<comment type="similarity">
    <text evidence="10">Belongs to the insect chemoreceptor superfamily. Heteromeric odorant receptor channel (TC 1.A.69) family.</text>
</comment>
<protein>
    <recommendedName>
        <fullName evidence="10">Odorant receptor</fullName>
    </recommendedName>
</protein>
<dbReference type="GO" id="GO:0005886">
    <property type="term" value="C:plasma membrane"/>
    <property type="evidence" value="ECO:0007669"/>
    <property type="project" value="UniProtKB-SubCell"/>
</dbReference>
<evidence type="ECO:0000256" key="10">
    <source>
        <dbReference type="RuleBase" id="RU351113"/>
    </source>
</evidence>
<feature type="transmembrane region" description="Helical" evidence="10">
    <location>
        <begin position="177"/>
        <end position="194"/>
    </location>
</feature>
<organism evidence="11">
    <name type="scientific">Anomala corpulenta</name>
    <dbReference type="NCBI Taxonomy" id="931571"/>
    <lineage>
        <taxon>Eukaryota</taxon>
        <taxon>Metazoa</taxon>
        <taxon>Ecdysozoa</taxon>
        <taxon>Arthropoda</taxon>
        <taxon>Hexapoda</taxon>
        <taxon>Insecta</taxon>
        <taxon>Pterygota</taxon>
        <taxon>Neoptera</taxon>
        <taxon>Endopterygota</taxon>
        <taxon>Coleoptera</taxon>
        <taxon>Polyphaga</taxon>
        <taxon>Scarabaeiformia</taxon>
        <taxon>Scarabaeidae</taxon>
        <taxon>Rutelinae</taxon>
        <taxon>Anomala</taxon>
    </lineage>
</organism>
<proteinExistence type="evidence at transcript level"/>
<evidence type="ECO:0000256" key="7">
    <source>
        <dbReference type="ARBA" id="ARBA00023136"/>
    </source>
</evidence>
<comment type="subcellular location">
    <subcellularLocation>
        <location evidence="1 10">Cell membrane</location>
        <topology evidence="1 10">Multi-pass membrane protein</topology>
    </subcellularLocation>
</comment>
<dbReference type="GO" id="GO:0004984">
    <property type="term" value="F:olfactory receptor activity"/>
    <property type="evidence" value="ECO:0007669"/>
    <property type="project" value="InterPro"/>
</dbReference>
<feature type="transmembrane region" description="Helical" evidence="10">
    <location>
        <begin position="358"/>
        <end position="378"/>
    </location>
</feature>
<dbReference type="InterPro" id="IPR004117">
    <property type="entry name" value="7tm6_olfct_rcpt"/>
</dbReference>
<evidence type="ECO:0000256" key="5">
    <source>
        <dbReference type="ARBA" id="ARBA00022725"/>
    </source>
</evidence>
<accession>A0A0E3Y6Z4</accession>
<dbReference type="PANTHER" id="PTHR21137:SF35">
    <property type="entry name" value="ODORANT RECEPTOR 19A-RELATED"/>
    <property type="match status" value="1"/>
</dbReference>